<dbReference type="GO" id="GO:0006304">
    <property type="term" value="P:DNA modification"/>
    <property type="evidence" value="ECO:0007669"/>
    <property type="project" value="InterPro"/>
</dbReference>
<name>A0AA47EKJ4_9CLOT</name>
<dbReference type="AlphaFoldDB" id="A0AA47EKJ4"/>
<evidence type="ECO:0000313" key="3">
    <source>
        <dbReference type="Proteomes" id="UP001164733"/>
    </source>
</evidence>
<gene>
    <name evidence="2" type="ORF">LL038_05935</name>
</gene>
<dbReference type="Proteomes" id="UP001164733">
    <property type="component" value="Chromosome"/>
</dbReference>
<dbReference type="Pfam" id="PF08463">
    <property type="entry name" value="EcoEI_R_C"/>
    <property type="match status" value="1"/>
</dbReference>
<dbReference type="GO" id="GO:0003824">
    <property type="term" value="F:catalytic activity"/>
    <property type="evidence" value="ECO:0007669"/>
    <property type="project" value="InterPro"/>
</dbReference>
<organism evidence="2 3">
    <name type="scientific">Clostridium estertheticum</name>
    <dbReference type="NCBI Taxonomy" id="238834"/>
    <lineage>
        <taxon>Bacteria</taxon>
        <taxon>Bacillati</taxon>
        <taxon>Bacillota</taxon>
        <taxon>Clostridia</taxon>
        <taxon>Eubacteriales</taxon>
        <taxon>Clostridiaceae</taxon>
        <taxon>Clostridium</taxon>
    </lineage>
</organism>
<sequence length="77" mass="8980">MGNTSFGLLVRKIAKLEYEADIKVFSKFINDQSLDQNQIVFVKKVIDYIVQNGYVENVMDLAKPPFDKPYKFVKYLI</sequence>
<evidence type="ECO:0000259" key="1">
    <source>
        <dbReference type="Pfam" id="PF08463"/>
    </source>
</evidence>
<evidence type="ECO:0000313" key="2">
    <source>
        <dbReference type="EMBL" id="WAG61785.1"/>
    </source>
</evidence>
<dbReference type="EMBL" id="CP086239">
    <property type="protein sequence ID" value="WAG61785.1"/>
    <property type="molecule type" value="Genomic_DNA"/>
</dbReference>
<dbReference type="RefSeq" id="WP_253199863.1">
    <property type="nucleotide sequence ID" value="NZ_CP086239.1"/>
</dbReference>
<protein>
    <recommendedName>
        <fullName evidence="1">EcoEI R protein C-terminal domain-containing protein</fullName>
    </recommendedName>
</protein>
<accession>A0AA47EKJ4</accession>
<dbReference type="GO" id="GO:0003677">
    <property type="term" value="F:DNA binding"/>
    <property type="evidence" value="ECO:0007669"/>
    <property type="project" value="InterPro"/>
</dbReference>
<dbReference type="InterPro" id="IPR013670">
    <property type="entry name" value="EcoEI_R_C_dom"/>
</dbReference>
<proteinExistence type="predicted"/>
<reference evidence="2" key="1">
    <citation type="submission" date="2021-11" db="EMBL/GenBank/DDBJ databases">
        <title>Clostridia strains as spoilage organisms.</title>
        <authorList>
            <person name="Wambui J."/>
            <person name="Stevens M.J.A."/>
            <person name="Stephan R."/>
        </authorList>
    </citation>
    <scope>NUCLEOTIDE SEQUENCE</scope>
    <source>
        <strain evidence="2">CF009</strain>
    </source>
</reference>
<feature type="domain" description="EcoEI R protein C-terminal" evidence="1">
    <location>
        <begin position="4"/>
        <end position="68"/>
    </location>
</feature>